<name>G4YN61_PHYSP</name>
<evidence type="ECO:0000313" key="2">
    <source>
        <dbReference type="Proteomes" id="UP000002640"/>
    </source>
</evidence>
<dbReference type="OMA" id="SICRCDA"/>
<organism evidence="1 2">
    <name type="scientific">Phytophthora sojae (strain P6497)</name>
    <name type="common">Soybean stem and root rot agent</name>
    <name type="synonym">Phytophthora megasperma f. sp. glycines</name>
    <dbReference type="NCBI Taxonomy" id="1094619"/>
    <lineage>
        <taxon>Eukaryota</taxon>
        <taxon>Sar</taxon>
        <taxon>Stramenopiles</taxon>
        <taxon>Oomycota</taxon>
        <taxon>Peronosporomycetes</taxon>
        <taxon>Peronosporales</taxon>
        <taxon>Peronosporaceae</taxon>
        <taxon>Phytophthora</taxon>
    </lineage>
</organism>
<evidence type="ECO:0008006" key="3">
    <source>
        <dbReference type="Google" id="ProtNLM"/>
    </source>
</evidence>
<dbReference type="KEGG" id="psoj:PHYSODRAFT_284523"/>
<dbReference type="GeneID" id="20639811"/>
<protein>
    <recommendedName>
        <fullName evidence="3">C2H2-type domain-containing protein</fullName>
    </recommendedName>
</protein>
<dbReference type="RefSeq" id="XP_009517131.1">
    <property type="nucleotide sequence ID" value="XM_009518836.1"/>
</dbReference>
<dbReference type="Proteomes" id="UP000002640">
    <property type="component" value="Unassembled WGS sequence"/>
</dbReference>
<gene>
    <name evidence="1" type="ORF">PHYSODRAFT_284523</name>
</gene>
<sequence length="120" mass="13930">MFTCACSANFPTKGQRNSHRRDCKVAKAQVMEERLKDMTRPGSECDSCGRLYSMDDILYREKTMIIRLYEGTVICSDCAATRTRRSRRYTRRRSRSICRCDAQWPPSRGSRRAVKSCSRS</sequence>
<dbReference type="AlphaFoldDB" id="G4YN61"/>
<evidence type="ECO:0000313" key="1">
    <source>
        <dbReference type="EMBL" id="EGZ29856.1"/>
    </source>
</evidence>
<dbReference type="InParanoid" id="G4YN61"/>
<reference evidence="1 2" key="1">
    <citation type="journal article" date="2006" name="Science">
        <title>Phytophthora genome sequences uncover evolutionary origins and mechanisms of pathogenesis.</title>
        <authorList>
            <person name="Tyler B.M."/>
            <person name="Tripathy S."/>
            <person name="Zhang X."/>
            <person name="Dehal P."/>
            <person name="Jiang R.H."/>
            <person name="Aerts A."/>
            <person name="Arredondo F.D."/>
            <person name="Baxter L."/>
            <person name="Bensasson D."/>
            <person name="Beynon J.L."/>
            <person name="Chapman J."/>
            <person name="Damasceno C.M."/>
            <person name="Dorrance A.E."/>
            <person name="Dou D."/>
            <person name="Dickerman A.W."/>
            <person name="Dubchak I.L."/>
            <person name="Garbelotto M."/>
            <person name="Gijzen M."/>
            <person name="Gordon S.G."/>
            <person name="Govers F."/>
            <person name="Grunwald N.J."/>
            <person name="Huang W."/>
            <person name="Ivors K.L."/>
            <person name="Jones R.W."/>
            <person name="Kamoun S."/>
            <person name="Krampis K."/>
            <person name="Lamour K.H."/>
            <person name="Lee M.K."/>
            <person name="McDonald W.H."/>
            <person name="Medina M."/>
            <person name="Meijer H.J."/>
            <person name="Nordberg E.K."/>
            <person name="Maclean D.J."/>
            <person name="Ospina-Giraldo M.D."/>
            <person name="Morris P.F."/>
            <person name="Phuntumart V."/>
            <person name="Putnam N.H."/>
            <person name="Rash S."/>
            <person name="Rose J.K."/>
            <person name="Sakihama Y."/>
            <person name="Salamov A.A."/>
            <person name="Savidor A."/>
            <person name="Scheuring C.F."/>
            <person name="Smith B.M."/>
            <person name="Sobral B.W."/>
            <person name="Terry A."/>
            <person name="Torto-Alalibo T.A."/>
            <person name="Win J."/>
            <person name="Xu Z."/>
            <person name="Zhang H."/>
            <person name="Grigoriev I.V."/>
            <person name="Rokhsar D.S."/>
            <person name="Boore J.L."/>
        </authorList>
    </citation>
    <scope>NUCLEOTIDE SEQUENCE [LARGE SCALE GENOMIC DNA]</scope>
    <source>
        <strain evidence="1 2">P6497</strain>
    </source>
</reference>
<proteinExistence type="predicted"/>
<dbReference type="EMBL" id="JH159151">
    <property type="protein sequence ID" value="EGZ29856.1"/>
    <property type="molecule type" value="Genomic_DNA"/>
</dbReference>
<keyword evidence="2" id="KW-1185">Reference proteome</keyword>
<accession>G4YN61</accession>